<reference evidence="1" key="2">
    <citation type="submission" date="2023-05" db="EMBL/GenBank/DDBJ databases">
        <authorList>
            <person name="Schelkunov M.I."/>
        </authorList>
    </citation>
    <scope>NUCLEOTIDE SEQUENCE</scope>
    <source>
        <strain evidence="1">Hsosn_3</strain>
        <tissue evidence="1">Leaf</tissue>
    </source>
</reference>
<name>A0AAD8J8R1_9APIA</name>
<evidence type="ECO:0000313" key="2">
    <source>
        <dbReference type="Proteomes" id="UP001237642"/>
    </source>
</evidence>
<comment type="caution">
    <text evidence="1">The sequence shown here is derived from an EMBL/GenBank/DDBJ whole genome shotgun (WGS) entry which is preliminary data.</text>
</comment>
<accession>A0AAD8J8R1</accession>
<reference evidence="1" key="1">
    <citation type="submission" date="2023-02" db="EMBL/GenBank/DDBJ databases">
        <title>Genome of toxic invasive species Heracleum sosnowskyi carries increased number of genes despite the absence of recent whole-genome duplications.</title>
        <authorList>
            <person name="Schelkunov M."/>
            <person name="Shtratnikova V."/>
            <person name="Makarenko M."/>
            <person name="Klepikova A."/>
            <person name="Omelchenko D."/>
            <person name="Novikova G."/>
            <person name="Obukhova E."/>
            <person name="Bogdanov V."/>
            <person name="Penin A."/>
            <person name="Logacheva M."/>
        </authorList>
    </citation>
    <scope>NUCLEOTIDE SEQUENCE</scope>
    <source>
        <strain evidence="1">Hsosn_3</strain>
        <tissue evidence="1">Leaf</tissue>
    </source>
</reference>
<keyword evidence="2" id="KW-1185">Reference proteome</keyword>
<gene>
    <name evidence="1" type="ORF">POM88_009094</name>
</gene>
<evidence type="ECO:0000313" key="1">
    <source>
        <dbReference type="EMBL" id="KAK1399231.1"/>
    </source>
</evidence>
<dbReference type="Proteomes" id="UP001237642">
    <property type="component" value="Unassembled WGS sequence"/>
</dbReference>
<dbReference type="AlphaFoldDB" id="A0AAD8J8R1"/>
<organism evidence="1 2">
    <name type="scientific">Heracleum sosnowskyi</name>
    <dbReference type="NCBI Taxonomy" id="360622"/>
    <lineage>
        <taxon>Eukaryota</taxon>
        <taxon>Viridiplantae</taxon>
        <taxon>Streptophyta</taxon>
        <taxon>Embryophyta</taxon>
        <taxon>Tracheophyta</taxon>
        <taxon>Spermatophyta</taxon>
        <taxon>Magnoliopsida</taxon>
        <taxon>eudicotyledons</taxon>
        <taxon>Gunneridae</taxon>
        <taxon>Pentapetalae</taxon>
        <taxon>asterids</taxon>
        <taxon>campanulids</taxon>
        <taxon>Apiales</taxon>
        <taxon>Apiaceae</taxon>
        <taxon>Apioideae</taxon>
        <taxon>apioid superclade</taxon>
        <taxon>Tordylieae</taxon>
        <taxon>Tordyliinae</taxon>
        <taxon>Heracleum</taxon>
    </lineage>
</organism>
<protein>
    <submittedName>
        <fullName evidence="1">Uncharacterized protein</fullName>
    </submittedName>
</protein>
<proteinExistence type="predicted"/>
<dbReference type="EMBL" id="JAUIZM010000002">
    <property type="protein sequence ID" value="KAK1399231.1"/>
    <property type="molecule type" value="Genomic_DNA"/>
</dbReference>
<sequence>MVYYVYDGNLPQEKLVYFLKDGTTFVLTALDISMKNPEELRYVLYLFVPKDDLCVKWRKKIQSSIDLQLIALNSKNTGYVPKYIGMEENEVEMKKSSAFIETSLGITHLTFTPDNERFKCIYLDERMLKSPIEDLRAAIYQTDKDDENSKKLRRKMIDLLLKEEDELMKKFLQRNTGFIKVSDFEKYLRQNPHIYPASI</sequence>